<dbReference type="PANTHER" id="PTHR33133">
    <property type="entry name" value="OS08G0107100 PROTEIN-RELATED"/>
    <property type="match status" value="1"/>
</dbReference>
<dbReference type="OrthoDB" id="777403at2759"/>
<dbReference type="PANTHER" id="PTHR33133:SF1">
    <property type="entry name" value="EXPRESSED PROTEIN-RELATED"/>
    <property type="match status" value="1"/>
</dbReference>
<feature type="transmembrane region" description="Helical" evidence="1">
    <location>
        <begin position="140"/>
        <end position="166"/>
    </location>
</feature>
<accession>R0HT16</accession>
<keyword evidence="3" id="KW-1185">Reference proteome</keyword>
<evidence type="ECO:0000256" key="1">
    <source>
        <dbReference type="SAM" id="Phobius"/>
    </source>
</evidence>
<sequence>MDRFLFFNVLSKSHKLFLKNKMLMFSVLICPLLLKCLVFLFNQKLVGSLYIFMAISFSSIINLYADIVIVHASALSLKNENIKIMHFPALAFKSWKGPLVTSFYIFLYHLGYGLLFYIILGPLCLFSLKLYSLVAKSIPLLFLFEVYESYLAIVWNFSMVISILEGTYGTKALRKAAKVVKGMKPKLFLLNLSFRLLSFGLAEMLQLINWRISFLATLTTGLVFVCLVSALRMFQLVAYTVAYFQCKSVQVKDVESLRDVQYTILSSTTLLG</sequence>
<dbReference type="KEGG" id="crb:17890956"/>
<evidence type="ECO:0000313" key="3">
    <source>
        <dbReference type="Proteomes" id="UP000029121"/>
    </source>
</evidence>
<dbReference type="AlphaFoldDB" id="R0HT16"/>
<name>R0HT16_9BRAS</name>
<keyword evidence="1" id="KW-0472">Membrane</keyword>
<dbReference type="Proteomes" id="UP000029121">
    <property type="component" value="Unassembled WGS sequence"/>
</dbReference>
<feature type="transmembrane region" description="Helical" evidence="1">
    <location>
        <begin position="47"/>
        <end position="77"/>
    </location>
</feature>
<feature type="transmembrane region" description="Helical" evidence="1">
    <location>
        <begin position="98"/>
        <end position="120"/>
    </location>
</feature>
<keyword evidence="1" id="KW-1133">Transmembrane helix</keyword>
<dbReference type="eggNOG" id="ENOG502S2UB">
    <property type="taxonomic scope" value="Eukaryota"/>
</dbReference>
<gene>
    <name evidence="2" type="ORF">CARUB_v10016272mg</name>
</gene>
<organism evidence="2 3">
    <name type="scientific">Capsella rubella</name>
    <dbReference type="NCBI Taxonomy" id="81985"/>
    <lineage>
        <taxon>Eukaryota</taxon>
        <taxon>Viridiplantae</taxon>
        <taxon>Streptophyta</taxon>
        <taxon>Embryophyta</taxon>
        <taxon>Tracheophyta</taxon>
        <taxon>Spermatophyta</taxon>
        <taxon>Magnoliopsida</taxon>
        <taxon>eudicotyledons</taxon>
        <taxon>Gunneridae</taxon>
        <taxon>Pentapetalae</taxon>
        <taxon>rosids</taxon>
        <taxon>malvids</taxon>
        <taxon>Brassicales</taxon>
        <taxon>Brassicaceae</taxon>
        <taxon>Camelineae</taxon>
        <taxon>Capsella</taxon>
    </lineage>
</organism>
<feature type="transmembrane region" description="Helical" evidence="1">
    <location>
        <begin position="214"/>
        <end position="234"/>
    </location>
</feature>
<keyword evidence="1" id="KW-0812">Transmembrane</keyword>
<evidence type="ECO:0000313" key="2">
    <source>
        <dbReference type="EMBL" id="EOA32944.1"/>
    </source>
</evidence>
<protein>
    <submittedName>
        <fullName evidence="2">Uncharacterized protein</fullName>
    </submittedName>
</protein>
<proteinExistence type="predicted"/>
<feature type="transmembrane region" description="Helical" evidence="1">
    <location>
        <begin position="21"/>
        <end position="41"/>
    </location>
</feature>
<reference evidence="3" key="1">
    <citation type="journal article" date="2013" name="Nat. Genet.">
        <title>The Capsella rubella genome and the genomic consequences of rapid mating system evolution.</title>
        <authorList>
            <person name="Slotte T."/>
            <person name="Hazzouri K.M."/>
            <person name="Agren J.A."/>
            <person name="Koenig D."/>
            <person name="Maumus F."/>
            <person name="Guo Y.L."/>
            <person name="Steige K."/>
            <person name="Platts A.E."/>
            <person name="Escobar J.S."/>
            <person name="Newman L.K."/>
            <person name="Wang W."/>
            <person name="Mandakova T."/>
            <person name="Vello E."/>
            <person name="Smith L.M."/>
            <person name="Henz S.R."/>
            <person name="Steffen J."/>
            <person name="Takuno S."/>
            <person name="Brandvain Y."/>
            <person name="Coop G."/>
            <person name="Andolfatto P."/>
            <person name="Hu T.T."/>
            <person name="Blanchette M."/>
            <person name="Clark R.M."/>
            <person name="Quesneville H."/>
            <person name="Nordborg M."/>
            <person name="Gaut B.S."/>
            <person name="Lysak M.A."/>
            <person name="Jenkins J."/>
            <person name="Grimwood J."/>
            <person name="Chapman J."/>
            <person name="Prochnik S."/>
            <person name="Shu S."/>
            <person name="Rokhsar D."/>
            <person name="Schmutz J."/>
            <person name="Weigel D."/>
            <person name="Wright S.I."/>
        </authorList>
    </citation>
    <scope>NUCLEOTIDE SEQUENCE [LARGE SCALE GENOMIC DNA]</scope>
    <source>
        <strain evidence="3">cv. Monte Gargano</strain>
    </source>
</reference>
<dbReference type="EMBL" id="KB870807">
    <property type="protein sequence ID" value="EOA32944.1"/>
    <property type="molecule type" value="Genomic_DNA"/>
</dbReference>